<comment type="similarity">
    <text evidence="2 3">Belongs to the small heat shock protein (HSP20) family.</text>
</comment>
<dbReference type="Pfam" id="PF00011">
    <property type="entry name" value="HSP20"/>
    <property type="match status" value="1"/>
</dbReference>
<evidence type="ECO:0000313" key="5">
    <source>
        <dbReference type="EMBL" id="KHN83628.1"/>
    </source>
</evidence>
<dbReference type="GO" id="GO:0005634">
    <property type="term" value="C:nucleus"/>
    <property type="evidence" value="ECO:0007669"/>
    <property type="project" value="TreeGrafter"/>
</dbReference>
<dbReference type="CDD" id="cd06526">
    <property type="entry name" value="metazoan_ACD"/>
    <property type="match status" value="1"/>
</dbReference>
<accession>A0A0B2VPX4</accession>
<dbReference type="GO" id="GO:0009408">
    <property type="term" value="P:response to heat"/>
    <property type="evidence" value="ECO:0007669"/>
    <property type="project" value="TreeGrafter"/>
</dbReference>
<dbReference type="InterPro" id="IPR002068">
    <property type="entry name" value="A-crystallin/Hsp20_dom"/>
</dbReference>
<evidence type="ECO:0000313" key="6">
    <source>
        <dbReference type="Proteomes" id="UP000031036"/>
    </source>
</evidence>
<evidence type="ECO:0000256" key="1">
    <source>
        <dbReference type="ARBA" id="ARBA00023016"/>
    </source>
</evidence>
<keyword evidence="6" id="KW-1185">Reference proteome</keyword>
<dbReference type="Proteomes" id="UP000031036">
    <property type="component" value="Unassembled WGS sequence"/>
</dbReference>
<keyword evidence="1 5" id="KW-0346">Stress response</keyword>
<dbReference type="Gene3D" id="2.60.40.790">
    <property type="match status" value="1"/>
</dbReference>
<dbReference type="OMA" id="HHTERED"/>
<dbReference type="EMBL" id="JPKZ01001175">
    <property type="protein sequence ID" value="KHN83628.1"/>
    <property type="molecule type" value="Genomic_DNA"/>
</dbReference>
<gene>
    <name evidence="5" type="primary">OV25-1</name>
    <name evidence="5" type="ORF">Tcan_11632</name>
</gene>
<reference evidence="5 6" key="1">
    <citation type="submission" date="2014-11" db="EMBL/GenBank/DDBJ databases">
        <title>Genetic blueprint of the zoonotic pathogen Toxocara canis.</title>
        <authorList>
            <person name="Zhu X.-Q."/>
            <person name="Korhonen P.K."/>
            <person name="Cai H."/>
            <person name="Young N.D."/>
            <person name="Nejsum P."/>
            <person name="von Samson-Himmelstjerna G."/>
            <person name="Boag P.R."/>
            <person name="Tan P."/>
            <person name="Li Q."/>
            <person name="Min J."/>
            <person name="Yang Y."/>
            <person name="Wang X."/>
            <person name="Fang X."/>
            <person name="Hall R.S."/>
            <person name="Hofmann A."/>
            <person name="Sternberg P.W."/>
            <person name="Jex A.R."/>
            <person name="Gasser R.B."/>
        </authorList>
    </citation>
    <scope>NUCLEOTIDE SEQUENCE [LARGE SCALE GENOMIC DNA]</scope>
    <source>
        <strain evidence="5">PN_DK_2014</strain>
    </source>
</reference>
<dbReference type="OrthoDB" id="1431247at2759"/>
<evidence type="ECO:0000259" key="4">
    <source>
        <dbReference type="PROSITE" id="PS01031"/>
    </source>
</evidence>
<dbReference type="InterPro" id="IPR008978">
    <property type="entry name" value="HSP20-like_chaperone"/>
</dbReference>
<dbReference type="STRING" id="6265.A0A0B2VPX4"/>
<organism evidence="5 6">
    <name type="scientific">Toxocara canis</name>
    <name type="common">Canine roundworm</name>
    <dbReference type="NCBI Taxonomy" id="6265"/>
    <lineage>
        <taxon>Eukaryota</taxon>
        <taxon>Metazoa</taxon>
        <taxon>Ecdysozoa</taxon>
        <taxon>Nematoda</taxon>
        <taxon>Chromadorea</taxon>
        <taxon>Rhabditida</taxon>
        <taxon>Spirurina</taxon>
        <taxon>Ascaridomorpha</taxon>
        <taxon>Ascaridoidea</taxon>
        <taxon>Toxocaridae</taxon>
        <taxon>Toxocara</taxon>
    </lineage>
</organism>
<evidence type="ECO:0000256" key="2">
    <source>
        <dbReference type="PROSITE-ProRule" id="PRU00285"/>
    </source>
</evidence>
<sequence>MLVLKVFNRHERESNIAEASGSNFTKMQSDKSQFNFELNVSQFHPQELSVNVVGNALVIEGHHTEREDNGGTVERHFVRKFQLPKNAKAEELTSKLSDSGVLSVSMPKVESNENVRNIPIEVDPKWKMQPCRDVVLHRPIPLWWW</sequence>
<dbReference type="GO" id="GO:0042026">
    <property type="term" value="P:protein refolding"/>
    <property type="evidence" value="ECO:0007669"/>
    <property type="project" value="TreeGrafter"/>
</dbReference>
<comment type="caution">
    <text evidence="5">The sequence shown here is derived from an EMBL/GenBank/DDBJ whole genome shotgun (WGS) entry which is preliminary data.</text>
</comment>
<protein>
    <submittedName>
        <fullName evidence="5">Small heat shock protein OV25-1</fullName>
    </submittedName>
</protein>
<dbReference type="PANTHER" id="PTHR45640">
    <property type="entry name" value="HEAT SHOCK PROTEIN HSP-12.2-RELATED"/>
    <property type="match status" value="1"/>
</dbReference>
<feature type="domain" description="SHSP" evidence="4">
    <location>
        <begin position="15"/>
        <end position="123"/>
    </location>
</feature>
<dbReference type="PROSITE" id="PS01031">
    <property type="entry name" value="SHSP"/>
    <property type="match status" value="1"/>
</dbReference>
<dbReference type="InterPro" id="IPR001436">
    <property type="entry name" value="Alpha-crystallin/sHSP_animal"/>
</dbReference>
<name>A0A0B2VPX4_TOXCA</name>
<dbReference type="GO" id="GO:0051082">
    <property type="term" value="F:unfolded protein binding"/>
    <property type="evidence" value="ECO:0007669"/>
    <property type="project" value="TreeGrafter"/>
</dbReference>
<evidence type="ECO:0000256" key="3">
    <source>
        <dbReference type="RuleBase" id="RU003616"/>
    </source>
</evidence>
<proteinExistence type="inferred from homology"/>
<dbReference type="SUPFAM" id="SSF49764">
    <property type="entry name" value="HSP20-like chaperones"/>
    <property type="match status" value="1"/>
</dbReference>
<dbReference type="PRINTS" id="PR00299">
    <property type="entry name" value="ACRYSTALLIN"/>
</dbReference>
<dbReference type="AlphaFoldDB" id="A0A0B2VPX4"/>
<dbReference type="PANTHER" id="PTHR45640:SF13">
    <property type="entry name" value="HEAT SHOCK PROTEIN 22-RELATED"/>
    <property type="match status" value="1"/>
</dbReference>
<dbReference type="GO" id="GO:0005737">
    <property type="term" value="C:cytoplasm"/>
    <property type="evidence" value="ECO:0007669"/>
    <property type="project" value="TreeGrafter"/>
</dbReference>